<evidence type="ECO:0000259" key="9">
    <source>
        <dbReference type="PROSITE" id="PS50110"/>
    </source>
</evidence>
<dbReference type="InterPro" id="IPR035965">
    <property type="entry name" value="PAS-like_dom_sf"/>
</dbReference>
<evidence type="ECO:0000256" key="6">
    <source>
        <dbReference type="ARBA" id="ARBA00023012"/>
    </source>
</evidence>
<dbReference type="GO" id="GO:0006355">
    <property type="term" value="P:regulation of DNA-templated transcription"/>
    <property type="evidence" value="ECO:0007669"/>
    <property type="project" value="InterPro"/>
</dbReference>
<dbReference type="NCBIfam" id="TIGR00229">
    <property type="entry name" value="sensory_box"/>
    <property type="match status" value="1"/>
</dbReference>
<dbReference type="PROSITE" id="PS50113">
    <property type="entry name" value="PAC"/>
    <property type="match status" value="1"/>
</dbReference>
<dbReference type="Pfam" id="PF00512">
    <property type="entry name" value="HisKA"/>
    <property type="match status" value="1"/>
</dbReference>
<dbReference type="GO" id="GO:0005524">
    <property type="term" value="F:ATP binding"/>
    <property type="evidence" value="ECO:0007669"/>
    <property type="project" value="UniProtKB-KW"/>
</dbReference>
<dbReference type="Gene3D" id="3.40.50.2300">
    <property type="match status" value="1"/>
</dbReference>
<reference evidence="13" key="1">
    <citation type="submission" date="2017-06" db="EMBL/GenBank/DDBJ databases">
        <authorList>
            <person name="Cremers G."/>
        </authorList>
    </citation>
    <scope>NUCLEOTIDE SEQUENCE [LARGE SCALE GENOMIC DNA]</scope>
</reference>
<accession>A0A284VLM7</accession>
<dbReference type="GO" id="GO:0000155">
    <property type="term" value="F:phosphorelay sensor kinase activity"/>
    <property type="evidence" value="ECO:0007669"/>
    <property type="project" value="InterPro"/>
</dbReference>
<dbReference type="SMART" id="SM00387">
    <property type="entry name" value="HATPase_c"/>
    <property type="match status" value="1"/>
</dbReference>
<evidence type="ECO:0000256" key="7">
    <source>
        <dbReference type="PROSITE-ProRule" id="PRU00169"/>
    </source>
</evidence>
<dbReference type="PANTHER" id="PTHR43065">
    <property type="entry name" value="SENSOR HISTIDINE KINASE"/>
    <property type="match status" value="1"/>
</dbReference>
<sequence>MREQAALLDKAQDAILVRNLEGSITYWNKSAQRLYGWTAEEVVSKNVNELLYKKEESSQPNEVQKSVIEMGEWSGELHHVTKDGRKITVESRWTLMHDNKGKPKSILVINTDITGRKKLEEQFLRAQRMESIGTLAGGIAHDINNVLAPIMLSLDLLKEKFPDDESQKLIEILDRSAQRGASLIKQVQSFARGVEGERIPLQTAHLVSEIRQIAKETFPRSIEIKTDIQKDLCTISGDATQLHQVLMNLCVNARDAMLDGGILSISAENIFIDENFAHINIEARVGCYIVIAVTDTGTGIPPKIMDRMFEPFFTTKEHGKGTGLGLSTTLGIVKSHGGFINVYSEVGKGTTFRVYLPAITTTETQKAEETYRELPTGHGELILVVDDEDQIRDITSSALGTHGYRVLTASNGMEAIALYEQNREKIKLVLMDMMMPVMDGVAGSRKLREINPELKIIAASGLTEKDKLTKAAGTMNAFLLKPYTTEKLLRTIYEVLNAE</sequence>
<evidence type="ECO:0000313" key="13">
    <source>
        <dbReference type="Proteomes" id="UP000218615"/>
    </source>
</evidence>
<keyword evidence="13" id="KW-1185">Reference proteome</keyword>
<dbReference type="InterPro" id="IPR005467">
    <property type="entry name" value="His_kinase_dom"/>
</dbReference>
<dbReference type="EC" id="2.7.13.3" evidence="12"/>
<keyword evidence="1 7" id="KW-0597">Phosphoprotein</keyword>
<keyword evidence="2 12" id="KW-0808">Transferase</keyword>
<keyword evidence="3" id="KW-0547">Nucleotide-binding</keyword>
<feature type="modified residue" description="4-aspartylphosphate" evidence="7">
    <location>
        <position position="432"/>
    </location>
</feature>
<feature type="domain" description="Histidine kinase" evidence="8">
    <location>
        <begin position="138"/>
        <end position="360"/>
    </location>
</feature>
<evidence type="ECO:0000259" key="10">
    <source>
        <dbReference type="PROSITE" id="PS50112"/>
    </source>
</evidence>
<dbReference type="InterPro" id="IPR000700">
    <property type="entry name" value="PAS-assoc_C"/>
</dbReference>
<dbReference type="SMART" id="SM00388">
    <property type="entry name" value="HisKA"/>
    <property type="match status" value="1"/>
</dbReference>
<name>A0A284VLM7_9EURY</name>
<organism evidence="12 13">
    <name type="scientific">Candidatus Methanoperedens nitratireducens</name>
    <dbReference type="NCBI Taxonomy" id="1392998"/>
    <lineage>
        <taxon>Archaea</taxon>
        <taxon>Methanobacteriati</taxon>
        <taxon>Methanobacteriota</taxon>
        <taxon>Stenosarchaea group</taxon>
        <taxon>Methanomicrobia</taxon>
        <taxon>Methanosarcinales</taxon>
        <taxon>ANME-2 cluster</taxon>
        <taxon>Candidatus Methanoperedentaceae</taxon>
        <taxon>Candidatus Methanoperedens</taxon>
    </lineage>
</organism>
<dbReference type="RefSeq" id="WP_096204436.1">
    <property type="nucleotide sequence ID" value="NZ_FZMP01000077.1"/>
</dbReference>
<proteinExistence type="predicted"/>
<dbReference type="Gene3D" id="1.10.287.130">
    <property type="match status" value="1"/>
</dbReference>
<evidence type="ECO:0000256" key="2">
    <source>
        <dbReference type="ARBA" id="ARBA00022679"/>
    </source>
</evidence>
<dbReference type="PROSITE" id="PS50109">
    <property type="entry name" value="HIS_KIN"/>
    <property type="match status" value="1"/>
</dbReference>
<dbReference type="InterPro" id="IPR003661">
    <property type="entry name" value="HisK_dim/P_dom"/>
</dbReference>
<keyword evidence="4 12" id="KW-0418">Kinase</keyword>
<keyword evidence="6" id="KW-0902">Two-component regulatory system</keyword>
<dbReference type="SMART" id="SM00091">
    <property type="entry name" value="PAS"/>
    <property type="match status" value="1"/>
</dbReference>
<dbReference type="InterPro" id="IPR036097">
    <property type="entry name" value="HisK_dim/P_sf"/>
</dbReference>
<dbReference type="SUPFAM" id="SSF52172">
    <property type="entry name" value="CheY-like"/>
    <property type="match status" value="1"/>
</dbReference>
<dbReference type="SUPFAM" id="SSF47384">
    <property type="entry name" value="Homodimeric domain of signal transducing histidine kinase"/>
    <property type="match status" value="1"/>
</dbReference>
<evidence type="ECO:0000256" key="4">
    <source>
        <dbReference type="ARBA" id="ARBA00022777"/>
    </source>
</evidence>
<feature type="domain" description="PAC" evidence="11">
    <location>
        <begin position="73"/>
        <end position="125"/>
    </location>
</feature>
<dbReference type="CDD" id="cd17546">
    <property type="entry name" value="REC_hyHK_CKI1_RcsC-like"/>
    <property type="match status" value="1"/>
</dbReference>
<protein>
    <submittedName>
        <fullName evidence="12">PAS/PAC sensor hybrid histidine kinase</fullName>
        <ecNumber evidence="12">2.7.13.3</ecNumber>
    </submittedName>
</protein>
<dbReference type="InterPro" id="IPR001789">
    <property type="entry name" value="Sig_transdc_resp-reg_receiver"/>
</dbReference>
<evidence type="ECO:0000259" key="11">
    <source>
        <dbReference type="PROSITE" id="PS50113"/>
    </source>
</evidence>
<feature type="domain" description="PAS" evidence="10">
    <location>
        <begin position="1"/>
        <end position="71"/>
    </location>
</feature>
<dbReference type="PRINTS" id="PR00344">
    <property type="entry name" value="BCTRLSENSOR"/>
</dbReference>
<dbReference type="InterPro" id="IPR011006">
    <property type="entry name" value="CheY-like_superfamily"/>
</dbReference>
<dbReference type="Gene3D" id="3.30.565.10">
    <property type="entry name" value="Histidine kinase-like ATPase, C-terminal domain"/>
    <property type="match status" value="1"/>
</dbReference>
<dbReference type="SUPFAM" id="SSF55874">
    <property type="entry name" value="ATPase domain of HSP90 chaperone/DNA topoisomerase II/histidine kinase"/>
    <property type="match status" value="1"/>
</dbReference>
<dbReference type="EMBL" id="FZMP01000077">
    <property type="protein sequence ID" value="SNQ60186.1"/>
    <property type="molecule type" value="Genomic_DNA"/>
</dbReference>
<dbReference type="CDD" id="cd00130">
    <property type="entry name" value="PAS"/>
    <property type="match status" value="1"/>
</dbReference>
<dbReference type="InterPro" id="IPR004358">
    <property type="entry name" value="Sig_transdc_His_kin-like_C"/>
</dbReference>
<dbReference type="Pfam" id="PF00989">
    <property type="entry name" value="PAS"/>
    <property type="match status" value="1"/>
</dbReference>
<dbReference type="InterPro" id="IPR000014">
    <property type="entry name" value="PAS"/>
</dbReference>
<dbReference type="Proteomes" id="UP000218615">
    <property type="component" value="Unassembled WGS sequence"/>
</dbReference>
<dbReference type="InterPro" id="IPR036890">
    <property type="entry name" value="HATPase_C_sf"/>
</dbReference>
<feature type="domain" description="Response regulatory" evidence="9">
    <location>
        <begin position="381"/>
        <end position="496"/>
    </location>
</feature>
<dbReference type="SUPFAM" id="SSF55785">
    <property type="entry name" value="PYP-like sensor domain (PAS domain)"/>
    <property type="match status" value="1"/>
</dbReference>
<dbReference type="InterPro" id="IPR003594">
    <property type="entry name" value="HATPase_dom"/>
</dbReference>
<keyword evidence="5" id="KW-0067">ATP-binding</keyword>
<dbReference type="AlphaFoldDB" id="A0A284VLM7"/>
<dbReference type="PANTHER" id="PTHR43065:SF46">
    <property type="entry name" value="C4-DICARBOXYLATE TRANSPORT SENSOR PROTEIN DCTB"/>
    <property type="match status" value="1"/>
</dbReference>
<dbReference type="Pfam" id="PF00072">
    <property type="entry name" value="Response_reg"/>
    <property type="match status" value="1"/>
</dbReference>
<dbReference type="Gene3D" id="3.30.450.20">
    <property type="entry name" value="PAS domain"/>
    <property type="match status" value="1"/>
</dbReference>
<evidence type="ECO:0000313" key="12">
    <source>
        <dbReference type="EMBL" id="SNQ60186.1"/>
    </source>
</evidence>
<dbReference type="Pfam" id="PF02518">
    <property type="entry name" value="HATPase_c"/>
    <property type="match status" value="1"/>
</dbReference>
<evidence type="ECO:0000259" key="8">
    <source>
        <dbReference type="PROSITE" id="PS50109"/>
    </source>
</evidence>
<dbReference type="InterPro" id="IPR013767">
    <property type="entry name" value="PAS_fold"/>
</dbReference>
<gene>
    <name evidence="12" type="ORF">MNV_1680004</name>
</gene>
<evidence type="ECO:0000256" key="5">
    <source>
        <dbReference type="ARBA" id="ARBA00022840"/>
    </source>
</evidence>
<dbReference type="SMART" id="SM00448">
    <property type="entry name" value="REC"/>
    <property type="match status" value="1"/>
</dbReference>
<dbReference type="PROSITE" id="PS50110">
    <property type="entry name" value="RESPONSE_REGULATORY"/>
    <property type="match status" value="1"/>
</dbReference>
<evidence type="ECO:0000256" key="3">
    <source>
        <dbReference type="ARBA" id="ARBA00022741"/>
    </source>
</evidence>
<evidence type="ECO:0000256" key="1">
    <source>
        <dbReference type="ARBA" id="ARBA00022553"/>
    </source>
</evidence>
<dbReference type="SMART" id="SM00086">
    <property type="entry name" value="PAC"/>
    <property type="match status" value="1"/>
</dbReference>
<dbReference type="PROSITE" id="PS50112">
    <property type="entry name" value="PAS"/>
    <property type="match status" value="1"/>
</dbReference>
<dbReference type="InterPro" id="IPR001610">
    <property type="entry name" value="PAC"/>
</dbReference>